<protein>
    <submittedName>
        <fullName evidence="3">Transposase</fullName>
    </submittedName>
</protein>
<evidence type="ECO:0000256" key="1">
    <source>
        <dbReference type="SAM" id="MobiDB-lite"/>
    </source>
</evidence>
<sequence>MGRGDLTDEPWAALEPLSPKGAEAGRPPVRPRRQLIDGMRFGVRTGVPWRDVPVEYGPWNRVCDLFRRSGPLPRAPRGRARDQPPQTPPCRRHQARGTRRPLRGDRPHRGRQRVAATGEPAPAGCLADHVGSACFT</sequence>
<name>A0ABW7U9L1_9ACTN</name>
<comment type="caution">
    <text evidence="3">The sequence shown here is derived from an EMBL/GenBank/DDBJ whole genome shotgun (WGS) entry which is preliminary data.</text>
</comment>
<feature type="domain" description="Insertion element IS402-like" evidence="2">
    <location>
        <begin position="6"/>
        <end position="68"/>
    </location>
</feature>
<evidence type="ECO:0000259" key="2">
    <source>
        <dbReference type="Pfam" id="PF13340"/>
    </source>
</evidence>
<reference evidence="3 4" key="1">
    <citation type="submission" date="2024-10" db="EMBL/GenBank/DDBJ databases">
        <title>The Natural Products Discovery Center: Release of the First 8490 Sequenced Strains for Exploring Actinobacteria Biosynthetic Diversity.</title>
        <authorList>
            <person name="Kalkreuter E."/>
            <person name="Kautsar S.A."/>
            <person name="Yang D."/>
            <person name="Bader C.D."/>
            <person name="Teijaro C.N."/>
            <person name="Fluegel L."/>
            <person name="Davis C.M."/>
            <person name="Simpson J.R."/>
            <person name="Lauterbach L."/>
            <person name="Steele A.D."/>
            <person name="Gui C."/>
            <person name="Meng S."/>
            <person name="Li G."/>
            <person name="Viehrig K."/>
            <person name="Ye F."/>
            <person name="Su P."/>
            <person name="Kiefer A.F."/>
            <person name="Nichols A."/>
            <person name="Cepeda A.J."/>
            <person name="Yan W."/>
            <person name="Fan B."/>
            <person name="Jiang Y."/>
            <person name="Adhikari A."/>
            <person name="Zheng C.-J."/>
            <person name="Schuster L."/>
            <person name="Cowan T.M."/>
            <person name="Smanski M.J."/>
            <person name="Chevrette M.G."/>
            <person name="De Carvalho L.P.S."/>
            <person name="Shen B."/>
        </authorList>
    </citation>
    <scope>NUCLEOTIDE SEQUENCE [LARGE SCALE GENOMIC DNA]</scope>
    <source>
        <strain evidence="3 4">NPDC020602</strain>
    </source>
</reference>
<dbReference type="Proteomes" id="UP001611339">
    <property type="component" value="Unassembled WGS sequence"/>
</dbReference>
<dbReference type="InterPro" id="IPR025161">
    <property type="entry name" value="IS402-like_dom"/>
</dbReference>
<dbReference type="RefSeq" id="WP_398710815.1">
    <property type="nucleotide sequence ID" value="NZ_JBIRUI010000010.1"/>
</dbReference>
<feature type="compositionally biased region" description="Basic residues" evidence="1">
    <location>
        <begin position="90"/>
        <end position="101"/>
    </location>
</feature>
<feature type="region of interest" description="Disordered" evidence="1">
    <location>
        <begin position="1"/>
        <end position="34"/>
    </location>
</feature>
<accession>A0ABW7U9L1</accession>
<dbReference type="Pfam" id="PF13340">
    <property type="entry name" value="DUF4096"/>
    <property type="match status" value="1"/>
</dbReference>
<evidence type="ECO:0000313" key="3">
    <source>
        <dbReference type="EMBL" id="MFI1716327.1"/>
    </source>
</evidence>
<evidence type="ECO:0000313" key="4">
    <source>
        <dbReference type="Proteomes" id="UP001611339"/>
    </source>
</evidence>
<organism evidence="3 4">
    <name type="scientific">Streptomyces litmocidini</name>
    <dbReference type="NCBI Taxonomy" id="67318"/>
    <lineage>
        <taxon>Bacteria</taxon>
        <taxon>Bacillati</taxon>
        <taxon>Actinomycetota</taxon>
        <taxon>Actinomycetes</taxon>
        <taxon>Kitasatosporales</taxon>
        <taxon>Streptomycetaceae</taxon>
        <taxon>Streptomyces</taxon>
    </lineage>
</organism>
<dbReference type="PANTHER" id="PTHR46637">
    <property type="entry name" value="TIS1421-TRANSPOSASE PROTEIN A"/>
    <property type="match status" value="1"/>
</dbReference>
<dbReference type="PANTHER" id="PTHR46637:SF1">
    <property type="entry name" value="BLL5188 PROTEIN"/>
    <property type="match status" value="1"/>
</dbReference>
<proteinExistence type="predicted"/>
<feature type="region of interest" description="Disordered" evidence="1">
    <location>
        <begin position="67"/>
        <end position="127"/>
    </location>
</feature>
<gene>
    <name evidence="3" type="ORF">ACH407_22495</name>
</gene>
<dbReference type="InterPro" id="IPR052909">
    <property type="entry name" value="Transposase_6_like"/>
</dbReference>
<keyword evidence="4" id="KW-1185">Reference proteome</keyword>
<dbReference type="EMBL" id="JBIRUI010000010">
    <property type="protein sequence ID" value="MFI1716327.1"/>
    <property type="molecule type" value="Genomic_DNA"/>
</dbReference>